<protein>
    <submittedName>
        <fullName evidence="1">Uncharacterized protein</fullName>
    </submittedName>
</protein>
<dbReference type="AlphaFoldDB" id="A0A0M8P760"/>
<keyword evidence="2" id="KW-1185">Reference proteome</keyword>
<organism evidence="1 2">
    <name type="scientific">Penicillium nordicum</name>
    <dbReference type="NCBI Taxonomy" id="229535"/>
    <lineage>
        <taxon>Eukaryota</taxon>
        <taxon>Fungi</taxon>
        <taxon>Dikarya</taxon>
        <taxon>Ascomycota</taxon>
        <taxon>Pezizomycotina</taxon>
        <taxon>Eurotiomycetes</taxon>
        <taxon>Eurotiomycetidae</taxon>
        <taxon>Eurotiales</taxon>
        <taxon>Aspergillaceae</taxon>
        <taxon>Penicillium</taxon>
    </lineage>
</organism>
<evidence type="ECO:0000313" key="2">
    <source>
        <dbReference type="Proteomes" id="UP000037696"/>
    </source>
</evidence>
<name>A0A0M8P760_9EURO</name>
<gene>
    <name evidence="1" type="ORF">ACN38_g6407</name>
</gene>
<comment type="caution">
    <text evidence="1">The sequence shown here is derived from an EMBL/GenBank/DDBJ whole genome shotgun (WGS) entry which is preliminary data.</text>
</comment>
<reference evidence="1 2" key="1">
    <citation type="submission" date="2015-08" db="EMBL/GenBank/DDBJ databases">
        <title>Genome sequencing of Penicillium nordicum.</title>
        <authorList>
            <person name="Nguyen H.D."/>
            <person name="Seifert K.A."/>
        </authorList>
    </citation>
    <scope>NUCLEOTIDE SEQUENCE [LARGE SCALE GENOMIC DNA]</scope>
    <source>
        <strain evidence="1 2">DAOMC 185683</strain>
    </source>
</reference>
<proteinExistence type="predicted"/>
<sequence>MMLPTIVPTLEGLEFSARAVSEEFALVDIPVDGDIEGVCEGVVLEMAEVLKEPMELTELVAVSDKADSDDEKDILKLDNEAGGIHMLLGWSDDFEVSEIGKSSIELERTEVVGIRFEVEVSEITVGVELTVDIMVSCLVVDSSVVVRATVTVVGFRVDESSTVVVVLESGPGPDMV</sequence>
<dbReference type="EMBL" id="LHQQ01000099">
    <property type="protein sequence ID" value="KOS42704.1"/>
    <property type="molecule type" value="Genomic_DNA"/>
</dbReference>
<accession>A0A0M8P760</accession>
<dbReference type="Proteomes" id="UP000037696">
    <property type="component" value="Unassembled WGS sequence"/>
</dbReference>
<dbReference type="OrthoDB" id="10384527at2759"/>
<evidence type="ECO:0000313" key="1">
    <source>
        <dbReference type="EMBL" id="KOS42704.1"/>
    </source>
</evidence>